<dbReference type="PANTHER" id="PTHR28554:SF1">
    <property type="entry name" value="LARGE RIBOSOMAL SUBUNIT PROTEIN ML45"/>
    <property type="match status" value="1"/>
</dbReference>
<dbReference type="GO" id="GO:0005739">
    <property type="term" value="C:mitochondrion"/>
    <property type="evidence" value="ECO:0007669"/>
    <property type="project" value="UniProtKB-SubCell"/>
</dbReference>
<dbReference type="GeneID" id="18817567"/>
<evidence type="ECO:0000256" key="4">
    <source>
        <dbReference type="SAM" id="MobiDB-lite"/>
    </source>
</evidence>
<dbReference type="OrthoDB" id="19619at2759"/>
<evidence type="ECO:0000256" key="1">
    <source>
        <dbReference type="ARBA" id="ARBA00004173"/>
    </source>
</evidence>
<evidence type="ECO:0008006" key="6">
    <source>
        <dbReference type="Google" id="ProtNLM"/>
    </source>
</evidence>
<sequence length="409" mass="45272">MIVGRAQLPFTARSRCFDLATPLLSGTSRTITSARIHRYYCTPVHRSSSRHSPYIITSSPGFSRAYAQKTKSSPSTTRHTAPRPPAPSSTLKTSTTSKPSATASATSSATSSTPINTATPNPSPPSAKAKSPSLVRSLLGKKSGDGASKTGLKAKSTDAQIAELENMMKMPRHFPTTDMWGQKMLTLDVQVPRDLRAVISLRPISVSTIFDAIKDNTGNWMKNVFSMFTIAKANAFPDITVKSPWSRQLFKVGSYMKDAWVSPLIRTASIAYVGMNNAVAEKSIQGIKNTTSDNMQAKLLKLVRSRDPGLIYHWRCISEASPTRIVSIRAAEGYLAQEPPKQGNRLVIHALVRFDSFQTLQVFTKKGVPVDGKEPMRRHVTEYMVFEKRGWYDTPWTVREQLYEKVEKV</sequence>
<comment type="subcellular location">
    <subcellularLocation>
        <location evidence="1">Mitochondrion</location>
    </subcellularLocation>
</comment>
<feature type="region of interest" description="Disordered" evidence="4">
    <location>
        <begin position="46"/>
        <end position="156"/>
    </location>
</feature>
<protein>
    <recommendedName>
        <fullName evidence="6">Tim44-like domain-containing protein</fullName>
    </recommendedName>
</protein>
<dbReference type="InterPro" id="IPR051975">
    <property type="entry name" value="mtLSU_mL45"/>
</dbReference>
<dbReference type="EMBL" id="GL945429">
    <property type="protein sequence ID" value="EGO29655.1"/>
    <property type="molecule type" value="Genomic_DNA"/>
</dbReference>
<keyword evidence="3" id="KW-0496">Mitochondrion</keyword>
<reference evidence="5" key="1">
    <citation type="submission" date="2011-04" db="EMBL/GenBank/DDBJ databases">
        <title>Evolution of plant cell wall degrading machinery underlies the functional diversity of forest fungi.</title>
        <authorList>
            <consortium name="US DOE Joint Genome Institute (JGI-PGF)"/>
            <person name="Eastwood D.C."/>
            <person name="Floudas D."/>
            <person name="Binder M."/>
            <person name="Majcherczyk A."/>
            <person name="Schneider P."/>
            <person name="Aerts A."/>
            <person name="Asiegbu F.O."/>
            <person name="Baker S.E."/>
            <person name="Barry K."/>
            <person name="Bendiksby M."/>
            <person name="Blumentritt M."/>
            <person name="Coutinho P.M."/>
            <person name="Cullen D."/>
            <person name="Cullen D."/>
            <person name="Gathman A."/>
            <person name="Goodell B."/>
            <person name="Henrissat B."/>
            <person name="Ihrmark K."/>
            <person name="Kauserud H."/>
            <person name="Kohler A."/>
            <person name="LaButti K."/>
            <person name="Lapidus A."/>
            <person name="Lavin J.L."/>
            <person name="Lee Y.-H."/>
            <person name="Lindquist E."/>
            <person name="Lilly W."/>
            <person name="Lucas S."/>
            <person name="Morin E."/>
            <person name="Murat C."/>
            <person name="Oguiza J.A."/>
            <person name="Park J."/>
            <person name="Pisabarro A.G."/>
            <person name="Riley R."/>
            <person name="Rosling A."/>
            <person name="Salamov A."/>
            <person name="Schmidt O."/>
            <person name="Schmutz J."/>
            <person name="Skrede I."/>
            <person name="Stenlid J."/>
            <person name="Wiebenga A."/>
            <person name="Xie X."/>
            <person name="Kues U."/>
            <person name="Hibbett D.S."/>
            <person name="Hoffmeister D."/>
            <person name="Hogberg N."/>
            <person name="Martin F."/>
            <person name="Grigoriev I.V."/>
            <person name="Watkinson S.C."/>
        </authorList>
    </citation>
    <scope>NUCLEOTIDE SEQUENCE</scope>
    <source>
        <strain evidence="5">S7.9</strain>
    </source>
</reference>
<dbReference type="HOGENOM" id="CLU_056049_0_0_1"/>
<feature type="compositionally biased region" description="Low complexity" evidence="4">
    <location>
        <begin position="88"/>
        <end position="133"/>
    </location>
</feature>
<dbReference type="Gene3D" id="3.10.450.240">
    <property type="match status" value="1"/>
</dbReference>
<evidence type="ECO:0000313" key="5">
    <source>
        <dbReference type="EMBL" id="EGO29655.1"/>
    </source>
</evidence>
<organism>
    <name type="scientific">Serpula lacrymans var. lacrymans (strain S7.9)</name>
    <name type="common">Dry rot fungus</name>
    <dbReference type="NCBI Taxonomy" id="578457"/>
    <lineage>
        <taxon>Eukaryota</taxon>
        <taxon>Fungi</taxon>
        <taxon>Dikarya</taxon>
        <taxon>Basidiomycota</taxon>
        <taxon>Agaricomycotina</taxon>
        <taxon>Agaricomycetes</taxon>
        <taxon>Agaricomycetidae</taxon>
        <taxon>Boletales</taxon>
        <taxon>Coniophorineae</taxon>
        <taxon>Serpulaceae</taxon>
        <taxon>Serpula</taxon>
    </lineage>
</organism>
<dbReference type="AlphaFoldDB" id="F8NH66"/>
<gene>
    <name evidence="5" type="ORF">SERLADRAFT_457702</name>
</gene>
<evidence type="ECO:0000256" key="2">
    <source>
        <dbReference type="ARBA" id="ARBA00022946"/>
    </source>
</evidence>
<dbReference type="RefSeq" id="XP_007313897.1">
    <property type="nucleotide sequence ID" value="XM_007313835.1"/>
</dbReference>
<evidence type="ECO:0000256" key="3">
    <source>
        <dbReference type="ARBA" id="ARBA00023128"/>
    </source>
</evidence>
<accession>F8NH66</accession>
<dbReference type="KEGG" id="sla:SERLADRAFT_457702"/>
<proteinExistence type="predicted"/>
<dbReference type="Proteomes" id="UP000008064">
    <property type="component" value="Unassembled WGS sequence"/>
</dbReference>
<name>F8NH66_SERL9</name>
<dbReference type="PANTHER" id="PTHR28554">
    <property type="entry name" value="39S RIBOSOMAL PROTEIN L45, MITOCHONDRIAL"/>
    <property type="match status" value="1"/>
</dbReference>
<keyword evidence="2" id="KW-0809">Transit peptide</keyword>